<organism evidence="1 2">
    <name type="scientific">Nibribacter ruber</name>
    <dbReference type="NCBI Taxonomy" id="2698458"/>
    <lineage>
        <taxon>Bacteria</taxon>
        <taxon>Pseudomonadati</taxon>
        <taxon>Bacteroidota</taxon>
        <taxon>Cytophagia</taxon>
        <taxon>Cytophagales</taxon>
        <taxon>Hymenobacteraceae</taxon>
        <taxon>Nibribacter</taxon>
    </lineage>
</organism>
<gene>
    <name evidence="1" type="ORF">GU926_02695</name>
</gene>
<dbReference type="EMBL" id="CP047897">
    <property type="protein sequence ID" value="QHL86409.1"/>
    <property type="molecule type" value="Genomic_DNA"/>
</dbReference>
<keyword evidence="2" id="KW-1185">Reference proteome</keyword>
<dbReference type="AlphaFoldDB" id="A0A6P1NVX5"/>
<proteinExistence type="predicted"/>
<evidence type="ECO:0000313" key="1">
    <source>
        <dbReference type="EMBL" id="QHL86409.1"/>
    </source>
</evidence>
<evidence type="ECO:0000313" key="2">
    <source>
        <dbReference type="Proteomes" id="UP000464214"/>
    </source>
</evidence>
<accession>A0A6P1NVX5</accession>
<sequence>MTGQPLEPAFLQELFKQDTLYLVQEESTMEVAPQVVVDVPVAPTTSQKAASTPAMPKVEPATAAPAPVATPAEMAWFGEAVKGTYLLVAVSPEEFAQLPQHLFLSKVLAAVGLATNQVKFGNFLTENIQNIKNLAKEQQAKQILLFGETLPVENLLKLEAYKMYKAEETRFVRVDSLTQIETNTELKKKLWDVLQKIFLQ</sequence>
<name>A0A6P1NVX5_9BACT</name>
<reference evidence="1 2" key="1">
    <citation type="submission" date="2020-01" db="EMBL/GenBank/DDBJ databases">
        <authorList>
            <person name="Kim M."/>
        </authorList>
    </citation>
    <scope>NUCLEOTIDE SEQUENCE [LARGE SCALE GENOMIC DNA]</scope>
    <source>
        <strain evidence="1 2">BT10</strain>
    </source>
</reference>
<dbReference type="KEGG" id="nib:GU926_02695"/>
<dbReference type="Proteomes" id="UP000464214">
    <property type="component" value="Chromosome"/>
</dbReference>
<protein>
    <submittedName>
        <fullName evidence="1">Uncharacterized protein</fullName>
    </submittedName>
</protein>
<dbReference type="RefSeq" id="WP_160688770.1">
    <property type="nucleotide sequence ID" value="NZ_CP047897.1"/>
</dbReference>